<evidence type="ECO:0000256" key="1">
    <source>
        <dbReference type="ARBA" id="ARBA00022676"/>
    </source>
</evidence>
<organism evidence="4 6">
    <name type="scientific">Didymodactylos carnosus</name>
    <dbReference type="NCBI Taxonomy" id="1234261"/>
    <lineage>
        <taxon>Eukaryota</taxon>
        <taxon>Metazoa</taxon>
        <taxon>Spiralia</taxon>
        <taxon>Gnathifera</taxon>
        <taxon>Rotifera</taxon>
        <taxon>Eurotatoria</taxon>
        <taxon>Bdelloidea</taxon>
        <taxon>Philodinida</taxon>
        <taxon>Philodinidae</taxon>
        <taxon>Didymodactylos</taxon>
    </lineage>
</organism>
<gene>
    <name evidence="4" type="ORF">GPM918_LOCUS26349</name>
    <name evidence="5" type="ORF">SRO942_LOCUS26482</name>
</gene>
<dbReference type="AlphaFoldDB" id="A0A815ADG0"/>
<dbReference type="GO" id="GO:0008107">
    <property type="term" value="F:galactoside 2-alpha-L-fucosyltransferase activity"/>
    <property type="evidence" value="ECO:0007669"/>
    <property type="project" value="InterPro"/>
</dbReference>
<keyword evidence="3" id="KW-0325">Glycoprotein</keyword>
<comment type="pathway">
    <text evidence="3">Protein modification; protein glycosylation.</text>
</comment>
<evidence type="ECO:0000313" key="4">
    <source>
        <dbReference type="EMBL" id="CAF1255585.1"/>
    </source>
</evidence>
<keyword evidence="3" id="KW-0735">Signal-anchor</keyword>
<evidence type="ECO:0000256" key="3">
    <source>
        <dbReference type="RuleBase" id="RU363129"/>
    </source>
</evidence>
<dbReference type="InterPro" id="IPR002516">
    <property type="entry name" value="Glyco_trans_11"/>
</dbReference>
<dbReference type="EMBL" id="CAJOBC010016424">
    <property type="protein sequence ID" value="CAF4027916.1"/>
    <property type="molecule type" value="Genomic_DNA"/>
</dbReference>
<evidence type="ECO:0000313" key="6">
    <source>
        <dbReference type="Proteomes" id="UP000663829"/>
    </source>
</evidence>
<dbReference type="CDD" id="cd11301">
    <property type="entry name" value="Fut1_Fut2_like"/>
    <property type="match status" value="1"/>
</dbReference>
<accession>A0A815ADG0</accession>
<feature type="non-terminal residue" evidence="4">
    <location>
        <position position="1"/>
    </location>
</feature>
<comment type="caution">
    <text evidence="4">The sequence shown here is derived from an EMBL/GenBank/DDBJ whole genome shotgun (WGS) entry which is preliminary data.</text>
</comment>
<keyword evidence="3" id="KW-0333">Golgi apparatus</keyword>
<keyword evidence="2 3" id="KW-0808">Transferase</keyword>
<comment type="similarity">
    <text evidence="3">Belongs to the glycosyltransferase 11 family.</text>
</comment>
<dbReference type="UniPathway" id="UPA00378"/>
<sequence length="264" mass="30303">PFKIDLRQIIRVKTPSPSCPYIGNRSYCLIIKGIQLGRLGNNLFTLASTYGLARTHSCYLYADGGWQSYLYFVNYTNEIRQLFTFRSHIVSEVAVFFRYIYKNRTETSSKRHVTQLELKNEIISSGNTWVGVHIRRGDYLRGGKNVSSSNFILNAMDYFVKKYGNKTIFILTSDDKRYCKITFGNLTNTYISPNTFSPAEDLAILTICQHTIFTIGTFGWWGGFLSSGEVIHDIKSPKDPRPREVGCARETYFAPWFSYLNTTT</sequence>
<dbReference type="PANTHER" id="PTHR11927">
    <property type="entry name" value="GALACTOSIDE 2-L-FUCOSYLTRANSFERASE"/>
    <property type="match status" value="1"/>
</dbReference>
<comment type="subcellular location">
    <subcellularLocation>
        <location evidence="3">Golgi apparatus</location>
        <location evidence="3">Golgi stack membrane</location>
        <topology evidence="3">Single-pass type II membrane protein</topology>
    </subcellularLocation>
</comment>
<dbReference type="EMBL" id="CAJNOQ010010579">
    <property type="protein sequence ID" value="CAF1255585.1"/>
    <property type="molecule type" value="Genomic_DNA"/>
</dbReference>
<dbReference type="GO" id="GO:0032580">
    <property type="term" value="C:Golgi cisterna membrane"/>
    <property type="evidence" value="ECO:0007669"/>
    <property type="project" value="UniProtKB-SubCell"/>
</dbReference>
<dbReference type="OrthoDB" id="3226at2759"/>
<dbReference type="EC" id="2.4.1.-" evidence="3"/>
<dbReference type="Pfam" id="PF01531">
    <property type="entry name" value="Glyco_transf_11"/>
    <property type="match status" value="1"/>
</dbReference>
<keyword evidence="1 3" id="KW-0328">Glycosyltransferase</keyword>
<dbReference type="Proteomes" id="UP000681722">
    <property type="component" value="Unassembled WGS sequence"/>
</dbReference>
<keyword evidence="3" id="KW-0812">Transmembrane</keyword>
<protein>
    <recommendedName>
        <fullName evidence="3">L-Fucosyltransferase</fullName>
        <ecNumber evidence="3">2.4.1.-</ecNumber>
    </recommendedName>
</protein>
<evidence type="ECO:0000313" key="5">
    <source>
        <dbReference type="EMBL" id="CAF4027916.1"/>
    </source>
</evidence>
<keyword evidence="6" id="KW-1185">Reference proteome</keyword>
<dbReference type="Proteomes" id="UP000663829">
    <property type="component" value="Unassembled WGS sequence"/>
</dbReference>
<dbReference type="Gene3D" id="3.40.50.11350">
    <property type="match status" value="1"/>
</dbReference>
<evidence type="ECO:0000256" key="2">
    <source>
        <dbReference type="ARBA" id="ARBA00022679"/>
    </source>
</evidence>
<dbReference type="PANTHER" id="PTHR11927:SF9">
    <property type="entry name" value="L-FUCOSYLTRANSFERASE"/>
    <property type="match status" value="1"/>
</dbReference>
<proteinExistence type="inferred from homology"/>
<dbReference type="GO" id="GO:0005975">
    <property type="term" value="P:carbohydrate metabolic process"/>
    <property type="evidence" value="ECO:0007669"/>
    <property type="project" value="InterPro"/>
</dbReference>
<name>A0A815ADG0_9BILA</name>
<reference evidence="4" key="1">
    <citation type="submission" date="2021-02" db="EMBL/GenBank/DDBJ databases">
        <authorList>
            <person name="Nowell W R."/>
        </authorList>
    </citation>
    <scope>NUCLEOTIDE SEQUENCE</scope>
</reference>